<feature type="compositionally biased region" description="Polar residues" evidence="1">
    <location>
        <begin position="181"/>
        <end position="193"/>
    </location>
</feature>
<feature type="transmembrane region" description="Helical" evidence="2">
    <location>
        <begin position="135"/>
        <end position="155"/>
    </location>
</feature>
<protein>
    <submittedName>
        <fullName evidence="3">Uncharacterized protein</fullName>
    </submittedName>
</protein>
<evidence type="ECO:0000313" key="4">
    <source>
        <dbReference type="EMBL" id="CRK47544.1"/>
    </source>
</evidence>
<sequence length="193" mass="21221">MRFISWWYQPLGTRAFLVLKRTQRFYNTFIILAALVAALAVGALTFPEFHPTTSTLGHVAEGFFTSSSLTAVVSAVVAIMLHFMFQGVERATRLDLAVSWAPLVLLDLSIVEFLLGMACWYAGKNTSWRGAVMAAQTAGLLGYCLTVSAWVYLALSRKGGLGKDETEACRLRPESRFGESRTPSLTVLQEDTS</sequence>
<feature type="transmembrane region" description="Helical" evidence="2">
    <location>
        <begin position="97"/>
        <end position="123"/>
    </location>
</feature>
<feature type="region of interest" description="Disordered" evidence="1">
    <location>
        <begin position="172"/>
        <end position="193"/>
    </location>
</feature>
<dbReference type="EMBL" id="CVQI01036717">
    <property type="protein sequence ID" value="CRK47544.1"/>
    <property type="molecule type" value="Genomic_DNA"/>
</dbReference>
<reference evidence="5 6" key="1">
    <citation type="submission" date="2015-05" db="EMBL/GenBank/DDBJ databases">
        <authorList>
            <person name="Fogelqvist Johan"/>
        </authorList>
    </citation>
    <scope>NUCLEOTIDE SEQUENCE [LARGE SCALE GENOMIC DNA]</scope>
    <source>
        <strain evidence="3">VL1</strain>
        <strain evidence="4">VL2</strain>
    </source>
</reference>
<dbReference type="AlphaFoldDB" id="A0A0G4MZD5"/>
<accession>A0A0G4MZD5</accession>
<evidence type="ECO:0000313" key="3">
    <source>
        <dbReference type="EMBL" id="CRK39400.1"/>
    </source>
</evidence>
<dbReference type="Proteomes" id="UP000044602">
    <property type="component" value="Unassembled WGS sequence"/>
</dbReference>
<keyword evidence="2" id="KW-1133">Transmembrane helix</keyword>
<name>A0A0G4MZD5_VERLO</name>
<feature type="non-terminal residue" evidence="3">
    <location>
        <position position="193"/>
    </location>
</feature>
<evidence type="ECO:0000256" key="2">
    <source>
        <dbReference type="SAM" id="Phobius"/>
    </source>
</evidence>
<dbReference type="EMBL" id="CVQH01025860">
    <property type="protein sequence ID" value="CRK39400.1"/>
    <property type="molecule type" value="Genomic_DNA"/>
</dbReference>
<dbReference type="Proteomes" id="UP000045706">
    <property type="component" value="Unassembled WGS sequence"/>
</dbReference>
<organism evidence="3 5">
    <name type="scientific">Verticillium longisporum</name>
    <name type="common">Verticillium dahliae var. longisporum</name>
    <dbReference type="NCBI Taxonomy" id="100787"/>
    <lineage>
        <taxon>Eukaryota</taxon>
        <taxon>Fungi</taxon>
        <taxon>Dikarya</taxon>
        <taxon>Ascomycota</taxon>
        <taxon>Pezizomycotina</taxon>
        <taxon>Sordariomycetes</taxon>
        <taxon>Hypocreomycetidae</taxon>
        <taxon>Glomerellales</taxon>
        <taxon>Plectosphaerellaceae</taxon>
        <taxon>Verticillium</taxon>
    </lineage>
</organism>
<evidence type="ECO:0000313" key="6">
    <source>
        <dbReference type="Proteomes" id="UP000045706"/>
    </source>
</evidence>
<feature type="transmembrane region" description="Helical" evidence="2">
    <location>
        <begin position="25"/>
        <end position="46"/>
    </location>
</feature>
<evidence type="ECO:0000256" key="1">
    <source>
        <dbReference type="SAM" id="MobiDB-lite"/>
    </source>
</evidence>
<keyword evidence="5" id="KW-1185">Reference proteome</keyword>
<keyword evidence="2" id="KW-0472">Membrane</keyword>
<evidence type="ECO:0000313" key="5">
    <source>
        <dbReference type="Proteomes" id="UP000044602"/>
    </source>
</evidence>
<proteinExistence type="predicted"/>
<keyword evidence="2" id="KW-0812">Transmembrane</keyword>
<gene>
    <name evidence="3" type="ORF">BN1708_001617</name>
    <name evidence="4" type="ORF">BN1723_007601</name>
</gene>
<feature type="transmembrane region" description="Helical" evidence="2">
    <location>
        <begin position="66"/>
        <end position="85"/>
    </location>
</feature>